<keyword evidence="1" id="KW-0812">Transmembrane</keyword>
<keyword evidence="3" id="KW-1185">Reference proteome</keyword>
<reference evidence="2" key="1">
    <citation type="submission" date="2024-01" db="EMBL/GenBank/DDBJ databases">
        <title>Genome sequence of Mycoplasma ciconiae type strain DSM 25251.</title>
        <authorList>
            <person name="Spergser J."/>
        </authorList>
    </citation>
    <scope>NUCLEOTIDE SEQUENCE [LARGE SCALE GENOMIC DNA]</scope>
    <source>
        <strain evidence="2">DSM 25251</strain>
    </source>
</reference>
<sequence>MNNDQKPKKLDKKKIGIILLIILLVVLFILICLEIAVISDYYIYKDTPYDGLLLTFAQRQNGVFGIWK</sequence>
<keyword evidence="1" id="KW-0472">Membrane</keyword>
<organism evidence="2 3">
    <name type="scientific">Mycoplasmopsis ciconiae</name>
    <dbReference type="NCBI Taxonomy" id="561067"/>
    <lineage>
        <taxon>Bacteria</taxon>
        <taxon>Bacillati</taxon>
        <taxon>Mycoplasmatota</taxon>
        <taxon>Mycoplasmoidales</taxon>
        <taxon>Metamycoplasmataceae</taxon>
        <taxon>Mycoplasmopsis</taxon>
    </lineage>
</organism>
<protein>
    <submittedName>
        <fullName evidence="2">Uncharacterized protein</fullName>
    </submittedName>
</protein>
<accession>A0ABU7MMU5</accession>
<gene>
    <name evidence="2" type="ORF">V2E24_02205</name>
</gene>
<dbReference type="Proteomes" id="UP001344817">
    <property type="component" value="Unassembled WGS sequence"/>
</dbReference>
<evidence type="ECO:0000313" key="2">
    <source>
        <dbReference type="EMBL" id="MEE3928381.1"/>
    </source>
</evidence>
<dbReference type="EMBL" id="JAZDWZ010000006">
    <property type="protein sequence ID" value="MEE3928381.1"/>
    <property type="molecule type" value="Genomic_DNA"/>
</dbReference>
<dbReference type="RefSeq" id="WP_330500793.1">
    <property type="nucleotide sequence ID" value="NZ_JAZDWZ010000006.1"/>
</dbReference>
<keyword evidence="1" id="KW-1133">Transmembrane helix</keyword>
<evidence type="ECO:0000256" key="1">
    <source>
        <dbReference type="SAM" id="Phobius"/>
    </source>
</evidence>
<proteinExistence type="predicted"/>
<name>A0ABU7MMU5_9BACT</name>
<comment type="caution">
    <text evidence="2">The sequence shown here is derived from an EMBL/GenBank/DDBJ whole genome shotgun (WGS) entry which is preliminary data.</text>
</comment>
<evidence type="ECO:0000313" key="3">
    <source>
        <dbReference type="Proteomes" id="UP001344817"/>
    </source>
</evidence>
<feature type="transmembrane region" description="Helical" evidence="1">
    <location>
        <begin position="15"/>
        <end position="44"/>
    </location>
</feature>